<proteinExistence type="predicted"/>
<feature type="region of interest" description="Disordered" evidence="1">
    <location>
        <begin position="26"/>
        <end position="66"/>
    </location>
</feature>
<organism evidence="2 3">
    <name type="scientific">Araneus ventricosus</name>
    <name type="common">Orbweaver spider</name>
    <name type="synonym">Epeira ventricosa</name>
    <dbReference type="NCBI Taxonomy" id="182803"/>
    <lineage>
        <taxon>Eukaryota</taxon>
        <taxon>Metazoa</taxon>
        <taxon>Ecdysozoa</taxon>
        <taxon>Arthropoda</taxon>
        <taxon>Chelicerata</taxon>
        <taxon>Arachnida</taxon>
        <taxon>Araneae</taxon>
        <taxon>Araneomorphae</taxon>
        <taxon>Entelegynae</taxon>
        <taxon>Araneoidea</taxon>
        <taxon>Araneidae</taxon>
        <taxon>Araneus</taxon>
    </lineage>
</organism>
<keyword evidence="3" id="KW-1185">Reference proteome</keyword>
<dbReference type="EMBL" id="BGPR01066084">
    <property type="protein sequence ID" value="GBO40759.1"/>
    <property type="molecule type" value="Genomic_DNA"/>
</dbReference>
<dbReference type="Proteomes" id="UP000499080">
    <property type="component" value="Unassembled WGS sequence"/>
</dbReference>
<sequence>MSPRQFISPGTDYRYFVPNLRTREYKTSDQNNALKDRESPGNLSSRLDINHCSEPLGSDEPTERRNTRRVIISDPFESKGFAIQEQLLVPEALLINMSIFSSNCAFDSDRSHFGKM</sequence>
<reference evidence="2 3" key="1">
    <citation type="journal article" date="2019" name="Sci. Rep.">
        <title>Orb-weaving spider Araneus ventricosus genome elucidates the spidroin gene catalogue.</title>
        <authorList>
            <person name="Kono N."/>
            <person name="Nakamura H."/>
            <person name="Ohtoshi R."/>
            <person name="Moran D.A.P."/>
            <person name="Shinohara A."/>
            <person name="Yoshida Y."/>
            <person name="Fujiwara M."/>
            <person name="Mori M."/>
            <person name="Tomita M."/>
            <person name="Arakawa K."/>
        </authorList>
    </citation>
    <scope>NUCLEOTIDE SEQUENCE [LARGE SCALE GENOMIC DNA]</scope>
</reference>
<dbReference type="AlphaFoldDB" id="A0A4Y2WU82"/>
<accession>A0A4Y2WU82</accession>
<protein>
    <submittedName>
        <fullName evidence="2">Uncharacterized protein</fullName>
    </submittedName>
</protein>
<evidence type="ECO:0000313" key="2">
    <source>
        <dbReference type="EMBL" id="GBO40759.1"/>
    </source>
</evidence>
<gene>
    <name evidence="2" type="ORF">AVEN_218545_1</name>
</gene>
<comment type="caution">
    <text evidence="2">The sequence shown here is derived from an EMBL/GenBank/DDBJ whole genome shotgun (WGS) entry which is preliminary data.</text>
</comment>
<evidence type="ECO:0000256" key="1">
    <source>
        <dbReference type="SAM" id="MobiDB-lite"/>
    </source>
</evidence>
<name>A0A4Y2WU82_ARAVE</name>
<evidence type="ECO:0000313" key="3">
    <source>
        <dbReference type="Proteomes" id="UP000499080"/>
    </source>
</evidence>